<keyword evidence="1 3" id="KW-0489">Methyltransferase</keyword>
<evidence type="ECO:0000313" key="4">
    <source>
        <dbReference type="Proteomes" id="UP001595872"/>
    </source>
</evidence>
<evidence type="ECO:0000256" key="1">
    <source>
        <dbReference type="ARBA" id="ARBA00022603"/>
    </source>
</evidence>
<name>A0ABV9U201_9ACTN</name>
<dbReference type="InterPro" id="IPR050078">
    <property type="entry name" value="Ribosomal_L11_MeTrfase_PrmA"/>
</dbReference>
<gene>
    <name evidence="3" type="ORF">ACFPCY_16305</name>
</gene>
<dbReference type="GO" id="GO:0008168">
    <property type="term" value="F:methyltransferase activity"/>
    <property type="evidence" value="ECO:0007669"/>
    <property type="project" value="UniProtKB-KW"/>
</dbReference>
<sequence length="217" mass="22801">MDERAVVRGLTRLTSPPLVPEIRLRLAEEPFATWTATRADDPPFWAFAWSGGQALARFVLDRPEAVAGRRVADIASGSGLVAIAAALVGAAAVTAFDVDPLAQTAAAENAALNNVVVETVRADVTADESASELKAADVVLAGDVCYDPDMAPPMLAVLRACAERGAHVLVGDPRRPYLPRGLEAVAEYDVPETGNLEERDTTRAAVFELRPGSAANG</sequence>
<dbReference type="SUPFAM" id="SSF53335">
    <property type="entry name" value="S-adenosyl-L-methionine-dependent methyltransferases"/>
    <property type="match status" value="1"/>
</dbReference>
<keyword evidence="4" id="KW-1185">Reference proteome</keyword>
<dbReference type="RefSeq" id="WP_378255928.1">
    <property type="nucleotide sequence ID" value="NZ_JBHSIT010000004.1"/>
</dbReference>
<reference evidence="4" key="1">
    <citation type="journal article" date="2019" name="Int. J. Syst. Evol. Microbiol.">
        <title>The Global Catalogue of Microorganisms (GCM) 10K type strain sequencing project: providing services to taxonomists for standard genome sequencing and annotation.</title>
        <authorList>
            <consortium name="The Broad Institute Genomics Platform"/>
            <consortium name="The Broad Institute Genome Sequencing Center for Infectious Disease"/>
            <person name="Wu L."/>
            <person name="Ma J."/>
        </authorList>
    </citation>
    <scope>NUCLEOTIDE SEQUENCE [LARGE SCALE GENOMIC DNA]</scope>
    <source>
        <strain evidence="4">KLKA75</strain>
    </source>
</reference>
<keyword evidence="2" id="KW-0808">Transferase</keyword>
<dbReference type="PANTHER" id="PTHR43648">
    <property type="entry name" value="ELECTRON TRANSFER FLAVOPROTEIN BETA SUBUNIT LYSINE METHYLTRANSFERASE"/>
    <property type="match status" value="1"/>
</dbReference>
<dbReference type="EMBL" id="JBHSIT010000004">
    <property type="protein sequence ID" value="MFC4908887.1"/>
    <property type="molecule type" value="Genomic_DNA"/>
</dbReference>
<evidence type="ECO:0000256" key="2">
    <source>
        <dbReference type="ARBA" id="ARBA00022679"/>
    </source>
</evidence>
<dbReference type="InterPro" id="IPR029063">
    <property type="entry name" value="SAM-dependent_MTases_sf"/>
</dbReference>
<organism evidence="3 4">
    <name type="scientific">Actinomadura gamaensis</name>
    <dbReference type="NCBI Taxonomy" id="1763541"/>
    <lineage>
        <taxon>Bacteria</taxon>
        <taxon>Bacillati</taxon>
        <taxon>Actinomycetota</taxon>
        <taxon>Actinomycetes</taxon>
        <taxon>Streptosporangiales</taxon>
        <taxon>Thermomonosporaceae</taxon>
        <taxon>Actinomadura</taxon>
    </lineage>
</organism>
<evidence type="ECO:0000313" key="3">
    <source>
        <dbReference type="EMBL" id="MFC4908887.1"/>
    </source>
</evidence>
<dbReference type="Pfam" id="PF06325">
    <property type="entry name" value="PrmA"/>
    <property type="match status" value="1"/>
</dbReference>
<dbReference type="Proteomes" id="UP001595872">
    <property type="component" value="Unassembled WGS sequence"/>
</dbReference>
<protein>
    <submittedName>
        <fullName evidence="3">Class I SAM-dependent methyltransferase</fullName>
    </submittedName>
</protein>
<comment type="caution">
    <text evidence="3">The sequence shown here is derived from an EMBL/GenBank/DDBJ whole genome shotgun (WGS) entry which is preliminary data.</text>
</comment>
<proteinExistence type="predicted"/>
<dbReference type="PANTHER" id="PTHR43648:SF1">
    <property type="entry name" value="ELECTRON TRANSFER FLAVOPROTEIN BETA SUBUNIT LYSINE METHYLTRANSFERASE"/>
    <property type="match status" value="1"/>
</dbReference>
<dbReference type="GO" id="GO:0032259">
    <property type="term" value="P:methylation"/>
    <property type="evidence" value="ECO:0007669"/>
    <property type="project" value="UniProtKB-KW"/>
</dbReference>
<accession>A0ABV9U201</accession>
<dbReference type="Gene3D" id="3.40.50.150">
    <property type="entry name" value="Vaccinia Virus protein VP39"/>
    <property type="match status" value="1"/>
</dbReference>